<reference evidence="2" key="1">
    <citation type="submission" date="2023-03" db="EMBL/GenBank/DDBJ databases">
        <title>Emydomyces testavorans Genome Sequence.</title>
        <authorList>
            <person name="Hoyer L."/>
        </authorList>
    </citation>
    <scope>NUCLEOTIDE SEQUENCE</scope>
    <source>
        <strain evidence="2">16-2883</strain>
    </source>
</reference>
<dbReference type="AlphaFoldDB" id="A0AAF0DH05"/>
<dbReference type="Proteomes" id="UP001219355">
    <property type="component" value="Chromosome 2"/>
</dbReference>
<gene>
    <name evidence="2" type="ORF">PRK78_002786</name>
</gene>
<feature type="compositionally biased region" description="Basic and acidic residues" evidence="1">
    <location>
        <begin position="43"/>
        <end position="73"/>
    </location>
</feature>
<protein>
    <submittedName>
        <fullName evidence="2">Uncharacterized protein</fullName>
    </submittedName>
</protein>
<accession>A0AAF0DH05</accession>
<evidence type="ECO:0000256" key="1">
    <source>
        <dbReference type="SAM" id="MobiDB-lite"/>
    </source>
</evidence>
<organism evidence="2 3">
    <name type="scientific">Emydomyces testavorans</name>
    <dbReference type="NCBI Taxonomy" id="2070801"/>
    <lineage>
        <taxon>Eukaryota</taxon>
        <taxon>Fungi</taxon>
        <taxon>Dikarya</taxon>
        <taxon>Ascomycota</taxon>
        <taxon>Pezizomycotina</taxon>
        <taxon>Eurotiomycetes</taxon>
        <taxon>Eurotiomycetidae</taxon>
        <taxon>Onygenales</taxon>
        <taxon>Nannizziopsiaceae</taxon>
        <taxon>Emydomyces</taxon>
    </lineage>
</organism>
<evidence type="ECO:0000313" key="3">
    <source>
        <dbReference type="Proteomes" id="UP001219355"/>
    </source>
</evidence>
<name>A0AAF0DH05_9EURO</name>
<dbReference type="EMBL" id="CP120628">
    <property type="protein sequence ID" value="WEW57321.1"/>
    <property type="molecule type" value="Genomic_DNA"/>
</dbReference>
<sequence>MGRQNTSTKFVRIEVDAPKIRGGLTGFLDVEDPSLLTKIPAFTERREESQRATEHDKPLADPGVRETPTKDNSSHAVGLGEENSLATDSRGPPAKGLGVVHLTL</sequence>
<proteinExistence type="predicted"/>
<feature type="region of interest" description="Disordered" evidence="1">
    <location>
        <begin position="42"/>
        <end position="104"/>
    </location>
</feature>
<evidence type="ECO:0000313" key="2">
    <source>
        <dbReference type="EMBL" id="WEW57321.1"/>
    </source>
</evidence>
<keyword evidence="3" id="KW-1185">Reference proteome</keyword>